<organism evidence="2 3">
    <name type="scientific">Heliophilum fasciatum</name>
    <dbReference type="NCBI Taxonomy" id="35700"/>
    <lineage>
        <taxon>Bacteria</taxon>
        <taxon>Bacillati</taxon>
        <taxon>Bacillota</taxon>
        <taxon>Clostridia</taxon>
        <taxon>Eubacteriales</taxon>
        <taxon>Heliobacteriaceae</taxon>
        <taxon>Heliophilum</taxon>
    </lineage>
</organism>
<dbReference type="InterPro" id="IPR021145">
    <property type="entry name" value="Portal_protein_SPP1_Gp6-like"/>
</dbReference>
<comment type="caution">
    <text evidence="2">The sequence shown here is derived from an EMBL/GenBank/DDBJ whole genome shotgun (WGS) entry which is preliminary data.</text>
</comment>
<keyword evidence="3" id="KW-1185">Reference proteome</keyword>
<evidence type="ECO:0000256" key="1">
    <source>
        <dbReference type="SAM" id="MobiDB-lite"/>
    </source>
</evidence>
<dbReference type="InterPro" id="IPR006428">
    <property type="entry name" value="Portal_SPP1-type"/>
</dbReference>
<protein>
    <submittedName>
        <fullName evidence="2">SPP1 family phage portal protein</fullName>
    </submittedName>
</protein>
<gene>
    <name evidence="2" type="ORF">EDD73_108115</name>
</gene>
<dbReference type="NCBIfam" id="TIGR01538">
    <property type="entry name" value="portal_SPP1"/>
    <property type="match status" value="1"/>
</dbReference>
<evidence type="ECO:0000313" key="3">
    <source>
        <dbReference type="Proteomes" id="UP000294813"/>
    </source>
</evidence>
<reference evidence="2 3" key="1">
    <citation type="submission" date="2019-03" db="EMBL/GenBank/DDBJ databases">
        <title>Genomic Encyclopedia of Type Strains, Phase IV (KMG-IV): sequencing the most valuable type-strain genomes for metagenomic binning, comparative biology and taxonomic classification.</title>
        <authorList>
            <person name="Goeker M."/>
        </authorList>
    </citation>
    <scope>NUCLEOTIDE SEQUENCE [LARGE SCALE GENOMIC DNA]</scope>
    <source>
        <strain evidence="2 3">DSM 11170</strain>
    </source>
</reference>
<dbReference type="AlphaFoldDB" id="A0A4R2RLF2"/>
<accession>A0A4R2RLF2</accession>
<evidence type="ECO:0000313" key="2">
    <source>
        <dbReference type="EMBL" id="TCP64762.1"/>
    </source>
</evidence>
<feature type="compositionally biased region" description="Gly residues" evidence="1">
    <location>
        <begin position="457"/>
        <end position="470"/>
    </location>
</feature>
<name>A0A4R2RLF2_9FIRM</name>
<proteinExistence type="predicted"/>
<feature type="region of interest" description="Disordered" evidence="1">
    <location>
        <begin position="451"/>
        <end position="470"/>
    </location>
</feature>
<sequence length="470" mass="53452">MEQIIKLEIDEWKVSPELRLMVTGQRYYTGDHDILQRRRLVIGENGALVEDTNLANRKLVHTLYRKLVDQKVGYLLSKPLTVQTENQAYADQWRVVMDKGFHRLLKNLGKEAINKGRAWIQVFYDESGKLSFKRIPAEEVIPLWRDAERTQLDGVIRMYDVETYEGTVKKIVTKVEYWDTSGVKRYVMPNNATALVPDDEGDGSHFTVTDSTGKETPYNWERVPFICFRYNDEELPLIKFVQSLVDDYDLQTSDHSNNLADLPNGIYIIKNYDGTDLGEFRRNLSVYRAVKVTEDGGLDTLSLDINTDALKAHLEALRKDLYECGRGVDTQSDKFGNSPSGIALRFLYSDLDMDANILETEFQASLEQLRWFVDNHLANTGAGDFATESIDFLFNRDILINETEAITNAKNSTGVISDETIISNHPWVTDPEEEQKRLEKQRTADLEEMQAYSGMGDVNGNGNTAGGVDA</sequence>
<dbReference type="Pfam" id="PF05133">
    <property type="entry name" value="SPP1_portal"/>
    <property type="match status" value="1"/>
</dbReference>
<dbReference type="EMBL" id="SLXT01000008">
    <property type="protein sequence ID" value="TCP64762.1"/>
    <property type="molecule type" value="Genomic_DNA"/>
</dbReference>
<dbReference type="Proteomes" id="UP000294813">
    <property type="component" value="Unassembled WGS sequence"/>
</dbReference>